<keyword evidence="1" id="KW-0812">Transmembrane</keyword>
<keyword evidence="1" id="KW-0472">Membrane</keyword>
<dbReference type="EMBL" id="JAENIK010000009">
    <property type="protein sequence ID" value="MBK1815800.1"/>
    <property type="molecule type" value="Genomic_DNA"/>
</dbReference>
<accession>A0A934R5V0</accession>
<evidence type="ECO:0000313" key="2">
    <source>
        <dbReference type="EMBL" id="MBK1815800.1"/>
    </source>
</evidence>
<feature type="transmembrane region" description="Helical" evidence="1">
    <location>
        <begin position="57"/>
        <end position="78"/>
    </location>
</feature>
<evidence type="ECO:0000256" key="1">
    <source>
        <dbReference type="SAM" id="Phobius"/>
    </source>
</evidence>
<keyword evidence="1" id="KW-1133">Transmembrane helix</keyword>
<keyword evidence="3" id="KW-1185">Reference proteome</keyword>
<feature type="transmembrane region" description="Helical" evidence="1">
    <location>
        <begin position="12"/>
        <end position="37"/>
    </location>
</feature>
<name>A0A934R5V0_9BACT</name>
<dbReference type="Proteomes" id="UP000600139">
    <property type="component" value="Unassembled WGS sequence"/>
</dbReference>
<feature type="transmembrane region" description="Helical" evidence="1">
    <location>
        <begin position="90"/>
        <end position="110"/>
    </location>
</feature>
<feature type="transmembrane region" description="Helical" evidence="1">
    <location>
        <begin position="116"/>
        <end position="137"/>
    </location>
</feature>
<reference evidence="2" key="1">
    <citation type="submission" date="2021-01" db="EMBL/GenBank/DDBJ databases">
        <title>Modified the classification status of verrucomicrobia.</title>
        <authorList>
            <person name="Feng X."/>
        </authorList>
    </citation>
    <scope>NUCLEOTIDE SEQUENCE</scope>
    <source>
        <strain evidence="2">JCM 18052</strain>
    </source>
</reference>
<organism evidence="2 3">
    <name type="scientific">Luteolibacter yonseiensis</name>
    <dbReference type="NCBI Taxonomy" id="1144680"/>
    <lineage>
        <taxon>Bacteria</taxon>
        <taxon>Pseudomonadati</taxon>
        <taxon>Verrucomicrobiota</taxon>
        <taxon>Verrucomicrobiia</taxon>
        <taxon>Verrucomicrobiales</taxon>
        <taxon>Verrucomicrobiaceae</taxon>
        <taxon>Luteolibacter</taxon>
    </lineage>
</organism>
<proteinExistence type="predicted"/>
<protein>
    <submittedName>
        <fullName evidence="2">Uncharacterized protein</fullName>
    </submittedName>
</protein>
<gene>
    <name evidence="2" type="ORF">JIN84_09235</name>
</gene>
<evidence type="ECO:0000313" key="3">
    <source>
        <dbReference type="Proteomes" id="UP000600139"/>
    </source>
</evidence>
<dbReference type="AlphaFoldDB" id="A0A934R5V0"/>
<comment type="caution">
    <text evidence="2">The sequence shown here is derived from an EMBL/GenBank/DDBJ whole genome shotgun (WGS) entry which is preliminary data.</text>
</comment>
<sequence length="144" mass="16118">MLSERFWSNILRLGLLLSACGWGISFFFTFAPWQMAADQLWEMGSAERMPYDPQLDYWLRMASSAFGCIGIASALACVSPAKFPGMIRLLGPFHLIVGTTLAVSAHLNHLDPVHHLTYRADITFCFATAFLILAPLVREARRKP</sequence>
<dbReference type="RefSeq" id="WP_200350756.1">
    <property type="nucleotide sequence ID" value="NZ_BAABHZ010000008.1"/>
</dbReference>